<evidence type="ECO:0000313" key="3">
    <source>
        <dbReference type="Proteomes" id="UP000050761"/>
    </source>
</evidence>
<evidence type="ECO:0000256" key="1">
    <source>
        <dbReference type="ARBA" id="ARBA00006860"/>
    </source>
</evidence>
<keyword evidence="2" id="KW-0472">Membrane</keyword>
<dbReference type="InterPro" id="IPR002184">
    <property type="entry name" value="7TM_GPCR_serpentine_rcpt_Srb"/>
</dbReference>
<dbReference type="Pfam" id="PF02175">
    <property type="entry name" value="7TM_GPCR_Srb"/>
    <property type="match status" value="1"/>
</dbReference>
<keyword evidence="2" id="KW-0812">Transmembrane</keyword>
<dbReference type="WBParaSite" id="HPBE_0002151601-mRNA-1">
    <property type="protein sequence ID" value="HPBE_0002151601-mRNA-1"/>
    <property type="gene ID" value="HPBE_0002151601"/>
</dbReference>
<accession>A0A183GGC7</accession>
<dbReference type="AlphaFoldDB" id="A0A183GGC7"/>
<dbReference type="Proteomes" id="UP000050761">
    <property type="component" value="Unassembled WGS sequence"/>
</dbReference>
<dbReference type="GO" id="GO:0004888">
    <property type="term" value="F:transmembrane signaling receptor activity"/>
    <property type="evidence" value="ECO:0007669"/>
    <property type="project" value="InterPro"/>
</dbReference>
<dbReference type="GO" id="GO:0007606">
    <property type="term" value="P:sensory perception of chemical stimulus"/>
    <property type="evidence" value="ECO:0007669"/>
    <property type="project" value="InterPro"/>
</dbReference>
<comment type="similarity">
    <text evidence="1">Belongs to the nematode receptor-like protein srb family.</text>
</comment>
<keyword evidence="2" id="KW-1133">Transmembrane helix</keyword>
<sequence length="163" mass="18622">LIQQHFSCLFLLALCSYYHDCIHHLAVPLLAKSPCQIFLSKTLFVATHIPFVFVIYASQFVQVAIIVERCTAVVFIHKYETGFKTLGPVLFVAAVSEVFRKFESLNSASFFNLFDGLYINSRVYPDRNYFSANVIIFSMLLVNLVGLTVTVALRYLSPKRRLR</sequence>
<name>A0A183GGC7_HELPZ</name>
<keyword evidence="3" id="KW-1185">Reference proteome</keyword>
<proteinExistence type="inferred from homology"/>
<reference evidence="4" key="1">
    <citation type="submission" date="2019-09" db="UniProtKB">
        <authorList>
            <consortium name="WormBaseParasite"/>
        </authorList>
    </citation>
    <scope>IDENTIFICATION</scope>
</reference>
<protein>
    <submittedName>
        <fullName evidence="4">ABC transporter permease</fullName>
    </submittedName>
</protein>
<organism evidence="3 4">
    <name type="scientific">Heligmosomoides polygyrus</name>
    <name type="common">Parasitic roundworm</name>
    <dbReference type="NCBI Taxonomy" id="6339"/>
    <lineage>
        <taxon>Eukaryota</taxon>
        <taxon>Metazoa</taxon>
        <taxon>Ecdysozoa</taxon>
        <taxon>Nematoda</taxon>
        <taxon>Chromadorea</taxon>
        <taxon>Rhabditida</taxon>
        <taxon>Rhabditina</taxon>
        <taxon>Rhabditomorpha</taxon>
        <taxon>Strongyloidea</taxon>
        <taxon>Heligmosomidae</taxon>
        <taxon>Heligmosomoides</taxon>
    </lineage>
</organism>
<evidence type="ECO:0000313" key="4">
    <source>
        <dbReference type="WBParaSite" id="HPBE_0002151601-mRNA-1"/>
    </source>
</evidence>
<dbReference type="PANTHER" id="PTHR31216">
    <property type="entry name" value="SERPENTINE RECEPTOR CLASS BETA-1-RELATED-RELATED"/>
    <property type="match status" value="1"/>
</dbReference>
<dbReference type="GO" id="GO:0016020">
    <property type="term" value="C:membrane"/>
    <property type="evidence" value="ECO:0007669"/>
    <property type="project" value="InterPro"/>
</dbReference>
<evidence type="ECO:0000256" key="2">
    <source>
        <dbReference type="SAM" id="Phobius"/>
    </source>
</evidence>
<feature type="transmembrane region" description="Helical" evidence="2">
    <location>
        <begin position="134"/>
        <end position="156"/>
    </location>
</feature>